<organism evidence="3 4">
    <name type="scientific">Streptomyces spiramenti</name>
    <dbReference type="NCBI Taxonomy" id="2720606"/>
    <lineage>
        <taxon>Bacteria</taxon>
        <taxon>Bacillati</taxon>
        <taxon>Actinomycetota</taxon>
        <taxon>Actinomycetes</taxon>
        <taxon>Kitasatosporales</taxon>
        <taxon>Streptomycetaceae</taxon>
        <taxon>Streptomyces</taxon>
    </lineage>
</organism>
<dbReference type="EMBL" id="JAAVJB010000038">
    <property type="protein sequence ID" value="NJP66156.1"/>
    <property type="molecule type" value="Genomic_DNA"/>
</dbReference>
<dbReference type="InterPro" id="IPR046672">
    <property type="entry name" value="DUF6542"/>
</dbReference>
<feature type="transmembrane region" description="Helical" evidence="1">
    <location>
        <begin position="12"/>
        <end position="32"/>
    </location>
</feature>
<evidence type="ECO:0000313" key="4">
    <source>
        <dbReference type="Proteomes" id="UP000746503"/>
    </source>
</evidence>
<keyword evidence="4" id="KW-1185">Reference proteome</keyword>
<sequence length="140" mass="14548">MLDALARLPRPKLTGLGCGVIAIGSMVVAGWFSRVLGGAPVLYGLLFVLVSVAVAAWVRPMDLICAPVAVPIAYAAGLIVSGGLYELFTELAVGAPWLFAGTIAAVGITLGRQLAVMAGRIRRRRENAARAAAAQQHQRG</sequence>
<feature type="transmembrane region" description="Helical" evidence="1">
    <location>
        <begin position="97"/>
        <end position="115"/>
    </location>
</feature>
<reference evidence="3 4" key="1">
    <citation type="submission" date="2020-03" db="EMBL/GenBank/DDBJ databases">
        <title>Draft genome of Streptomyces sp. ventii, isolated from the Axial Seamount in the Pacific Ocean, and resequencing of the two type strains Streptomyces lonarensis strain NCL 716 and Streptomyces bohaiensis strain 11A07.</title>
        <authorList>
            <person name="Loughran R.M."/>
            <person name="Pfannmuller K.M."/>
            <person name="Wasson B.J."/>
            <person name="Deadmond M.C."/>
            <person name="Paddock B.E."/>
            <person name="Koyack M.J."/>
            <person name="Gallegos D.A."/>
            <person name="Mitchell E.A."/>
            <person name="Ushijima B."/>
            <person name="Saw J.H."/>
            <person name="Mcphail K.L."/>
            <person name="Videau P."/>
        </authorList>
    </citation>
    <scope>NUCLEOTIDE SEQUENCE [LARGE SCALE GENOMIC DNA]</scope>
    <source>
        <strain evidence="4">5675061</strain>
    </source>
</reference>
<accession>A0ABX1AKF5</accession>
<protein>
    <recommendedName>
        <fullName evidence="2">DUF6542 domain-containing protein</fullName>
    </recommendedName>
</protein>
<keyword evidence="1" id="KW-1133">Transmembrane helix</keyword>
<dbReference type="Pfam" id="PF20177">
    <property type="entry name" value="DUF6542"/>
    <property type="match status" value="1"/>
</dbReference>
<keyword evidence="1" id="KW-0812">Transmembrane</keyword>
<dbReference type="Proteomes" id="UP000746503">
    <property type="component" value="Unassembled WGS sequence"/>
</dbReference>
<gene>
    <name evidence="3" type="ORF">HCJ92_07590</name>
</gene>
<name>A0ABX1AKF5_9ACTN</name>
<comment type="caution">
    <text evidence="3">The sequence shown here is derived from an EMBL/GenBank/DDBJ whole genome shotgun (WGS) entry which is preliminary data.</text>
</comment>
<feature type="transmembrane region" description="Helical" evidence="1">
    <location>
        <begin position="65"/>
        <end position="85"/>
    </location>
</feature>
<proteinExistence type="predicted"/>
<keyword evidence="1" id="KW-0472">Membrane</keyword>
<feature type="transmembrane region" description="Helical" evidence="1">
    <location>
        <begin position="38"/>
        <end position="58"/>
    </location>
</feature>
<evidence type="ECO:0000259" key="2">
    <source>
        <dbReference type="Pfam" id="PF20177"/>
    </source>
</evidence>
<feature type="domain" description="DUF6542" evidence="2">
    <location>
        <begin position="13"/>
        <end position="115"/>
    </location>
</feature>
<evidence type="ECO:0000256" key="1">
    <source>
        <dbReference type="SAM" id="Phobius"/>
    </source>
</evidence>
<evidence type="ECO:0000313" key="3">
    <source>
        <dbReference type="EMBL" id="NJP66156.1"/>
    </source>
</evidence>